<keyword evidence="1" id="KW-0240">DNA-directed RNA polymerase</keyword>
<evidence type="ECO:0000259" key="7">
    <source>
        <dbReference type="Pfam" id="PF18052"/>
    </source>
</evidence>
<dbReference type="FunFam" id="3.40.50.300:FF:001091">
    <property type="entry name" value="Probable disease resistance protein At1g61300"/>
    <property type="match status" value="1"/>
</dbReference>
<reference evidence="11" key="1">
    <citation type="submission" date="2025-08" db="UniProtKB">
        <authorList>
            <consortium name="RefSeq"/>
        </authorList>
    </citation>
    <scope>IDENTIFICATION</scope>
</reference>
<feature type="domain" description="Disease resistance R13L4/SHOC-2-like LRR" evidence="9">
    <location>
        <begin position="582"/>
        <end position="885"/>
    </location>
</feature>
<dbReference type="InterPro" id="IPR044974">
    <property type="entry name" value="Disease_R_plants"/>
</dbReference>
<feature type="domain" description="NB-ARC" evidence="6">
    <location>
        <begin position="195"/>
        <end position="352"/>
    </location>
</feature>
<sequence>MSQTAVNIVIDKLVPLLREERNLLRGIHDDVTSIKDLLESMTSFLKDADAKAERANMSSGVKTWVKQTREMATHIEDVIDEYLRHVARRRNTRGFTGFILKTNHFVRGLFARHEIASEIQLIKKRVLQIQQTSVAYRFNSTEQTSFSSSRRDDMLFDPRMASLYIEEAELVGIQTLRDKLIGWSIGGEVASRRSVSSLVGMGGLGKTTLANKVYDNPRFTEWFDWRTWITVSQSYKNEDILRNMIAEFHRVRKESVPEGIETMDLKLLIDTLREYLKEKRYAVAFDDVWSTNLWECVKLALPHNNNGSRIIITTRKSEVATSCRGAFSDQVYDLEPLSPDKAWELFCKKTFRVSGGYCPPELKKFATTIVSRCGGLPLAIVAISGLLQTKGGDVSQWRKLLDSLSSELESNPHLTNITKILSFSYYDLPYQLRPCFLYFGTYPENRTITCSKLIRQWIAEGFIKEQRGKTLEDVAEEYLTELIQRSLVQVSLVDDFSGKLKECQVHDVMREAVILLRAEGLNFSQFLEEDLKFNENFRHLSIYCNAYNIFGSIENSRAHSLCFFNGIGDPQNPLTTCRNLYKRFKLLRVLDFEDSLLDNLPEEVGYMYHLKYLSLMNTRVKILPKSMGKLVNLETLDLKHSLVHQIPIEISKLPKLRSLLAYTEEKNKEFSFTSRRAVVIQGGIERWGNLQKLYAVEASNSLVKEVGNLTQLRTFGIHKLTKKHGKDLCASIGKMPHLRSLEVKAINSDEIIDIQHISNPPQRLQGFYLMGRLERIPDWSAGLCLLTRLSLCWSGLAGDHDPLKVLQVMPNLMQLVIHEAFSCEELHFERGFPKLKDLRLRHLKGLKLMTIHNRALPLLETLYFGPSPQLQQVPSGIRHLKNLKYLLLVDMPSHLMDGIHVQETEHRVGPRVFFTQSIIGIIIVKLRRGQELRLRAIARKGIGKDHAKWSPAATVTFMYEPDI</sequence>
<dbReference type="InterPro" id="IPR032675">
    <property type="entry name" value="LRR_dom_sf"/>
</dbReference>
<evidence type="ECO:0000256" key="2">
    <source>
        <dbReference type="ARBA" id="ARBA00022737"/>
    </source>
</evidence>
<dbReference type="SMR" id="A0A6P5RUC2"/>
<dbReference type="SUPFAM" id="SSF56553">
    <property type="entry name" value="Insert subdomain of RNA polymerase alpha subunit"/>
    <property type="match status" value="1"/>
</dbReference>
<evidence type="ECO:0000256" key="5">
    <source>
        <dbReference type="ARBA" id="ARBA00023163"/>
    </source>
</evidence>
<keyword evidence="10" id="KW-1185">Reference proteome</keyword>
<dbReference type="InterPro" id="IPR041118">
    <property type="entry name" value="Rx_N"/>
</dbReference>
<evidence type="ECO:0000256" key="3">
    <source>
        <dbReference type="ARBA" id="ARBA00022741"/>
    </source>
</evidence>
<evidence type="ECO:0000259" key="6">
    <source>
        <dbReference type="Pfam" id="PF00931"/>
    </source>
</evidence>
<dbReference type="GO" id="GO:0043531">
    <property type="term" value="F:ADP binding"/>
    <property type="evidence" value="ECO:0007669"/>
    <property type="project" value="InterPro"/>
</dbReference>
<feature type="domain" description="Disease resistance N-terminal" evidence="7">
    <location>
        <begin position="5"/>
        <end position="95"/>
    </location>
</feature>
<dbReference type="Gene3D" id="3.30.1360.10">
    <property type="entry name" value="RNA polymerase, RBP11-like subunit"/>
    <property type="match status" value="1"/>
</dbReference>
<dbReference type="InterPro" id="IPR058922">
    <property type="entry name" value="WHD_DRP"/>
</dbReference>
<feature type="domain" description="Disease resistance protein winged helix" evidence="8">
    <location>
        <begin position="442"/>
        <end position="511"/>
    </location>
</feature>
<dbReference type="Proteomes" id="UP000515124">
    <property type="component" value="Unplaced"/>
</dbReference>
<dbReference type="RefSeq" id="XP_021805323.1">
    <property type="nucleotide sequence ID" value="XM_021949631.1"/>
</dbReference>
<keyword evidence="5" id="KW-0804">Transcription</keyword>
<gene>
    <name evidence="11" type="primary">LOC110749520</name>
</gene>
<dbReference type="Pfam" id="PF23559">
    <property type="entry name" value="WHD_DRP"/>
    <property type="match status" value="1"/>
</dbReference>
<dbReference type="PANTHER" id="PTHR23155">
    <property type="entry name" value="DISEASE RESISTANCE PROTEIN RP"/>
    <property type="match status" value="1"/>
</dbReference>
<evidence type="ECO:0000259" key="9">
    <source>
        <dbReference type="Pfam" id="PF23598"/>
    </source>
</evidence>
<dbReference type="GO" id="GO:0006351">
    <property type="term" value="P:DNA-templated transcription"/>
    <property type="evidence" value="ECO:0007669"/>
    <property type="project" value="InterPro"/>
</dbReference>
<evidence type="ECO:0000256" key="4">
    <source>
        <dbReference type="ARBA" id="ARBA00022821"/>
    </source>
</evidence>
<dbReference type="InterPro" id="IPR042197">
    <property type="entry name" value="Apaf_helical"/>
</dbReference>
<keyword evidence="2" id="KW-0677">Repeat</keyword>
<dbReference type="InterPro" id="IPR002182">
    <property type="entry name" value="NB-ARC"/>
</dbReference>
<name>A0A6P5RUC2_PRUAV</name>
<dbReference type="KEGG" id="pavi:110749520"/>
<proteinExistence type="predicted"/>
<keyword evidence="4" id="KW-0611">Plant defense</keyword>
<dbReference type="PRINTS" id="PR00364">
    <property type="entry name" value="DISEASERSIST"/>
</dbReference>
<dbReference type="InterPro" id="IPR036643">
    <property type="entry name" value="RNApol_insert_sf"/>
</dbReference>
<organism evidence="10 11">
    <name type="scientific">Prunus avium</name>
    <name type="common">Cherry</name>
    <name type="synonym">Cerasus avium</name>
    <dbReference type="NCBI Taxonomy" id="42229"/>
    <lineage>
        <taxon>Eukaryota</taxon>
        <taxon>Viridiplantae</taxon>
        <taxon>Streptophyta</taxon>
        <taxon>Embryophyta</taxon>
        <taxon>Tracheophyta</taxon>
        <taxon>Spermatophyta</taxon>
        <taxon>Magnoliopsida</taxon>
        <taxon>eudicotyledons</taxon>
        <taxon>Gunneridae</taxon>
        <taxon>Pentapetalae</taxon>
        <taxon>rosids</taxon>
        <taxon>fabids</taxon>
        <taxon>Rosales</taxon>
        <taxon>Rosaceae</taxon>
        <taxon>Amygdaloideae</taxon>
        <taxon>Amygdaleae</taxon>
        <taxon>Prunus</taxon>
    </lineage>
</organism>
<dbReference type="Gene3D" id="1.10.10.10">
    <property type="entry name" value="Winged helix-like DNA-binding domain superfamily/Winged helix DNA-binding domain"/>
    <property type="match status" value="1"/>
</dbReference>
<accession>A0A6P5RUC2</accession>
<dbReference type="GO" id="GO:0046983">
    <property type="term" value="F:protein dimerization activity"/>
    <property type="evidence" value="ECO:0007669"/>
    <property type="project" value="InterPro"/>
</dbReference>
<dbReference type="FunFam" id="1.10.10.10:FF:000322">
    <property type="entry name" value="Probable disease resistance protein At1g63360"/>
    <property type="match status" value="1"/>
</dbReference>
<dbReference type="Gene3D" id="3.80.10.10">
    <property type="entry name" value="Ribonuclease Inhibitor"/>
    <property type="match status" value="1"/>
</dbReference>
<dbReference type="InterPro" id="IPR036603">
    <property type="entry name" value="RBP11-like"/>
</dbReference>
<protein>
    <submittedName>
        <fullName evidence="11">Disease resistance protein RPM1-like</fullName>
    </submittedName>
</protein>
<evidence type="ECO:0000256" key="1">
    <source>
        <dbReference type="ARBA" id="ARBA00022478"/>
    </source>
</evidence>
<evidence type="ECO:0000313" key="10">
    <source>
        <dbReference type="Proteomes" id="UP000515124"/>
    </source>
</evidence>
<dbReference type="SUPFAM" id="SSF52540">
    <property type="entry name" value="P-loop containing nucleoside triphosphate hydrolases"/>
    <property type="match status" value="1"/>
</dbReference>
<dbReference type="CDD" id="cd14798">
    <property type="entry name" value="RX-CC_like"/>
    <property type="match status" value="1"/>
</dbReference>
<dbReference type="InterPro" id="IPR055414">
    <property type="entry name" value="LRR_R13L4/SHOC2-like"/>
</dbReference>
<dbReference type="PANTHER" id="PTHR23155:SF1052">
    <property type="entry name" value="DISEASE RESISTANCE PROTEIN RPM1"/>
    <property type="match status" value="1"/>
</dbReference>
<evidence type="ECO:0000259" key="8">
    <source>
        <dbReference type="Pfam" id="PF23559"/>
    </source>
</evidence>
<dbReference type="Pfam" id="PF00931">
    <property type="entry name" value="NB-ARC"/>
    <property type="match status" value="1"/>
</dbReference>
<evidence type="ECO:0000313" key="11">
    <source>
        <dbReference type="RefSeq" id="XP_021805323.1"/>
    </source>
</evidence>
<dbReference type="SUPFAM" id="SSF52058">
    <property type="entry name" value="L domain-like"/>
    <property type="match status" value="1"/>
</dbReference>
<dbReference type="GeneID" id="110749520"/>
<dbReference type="InterPro" id="IPR036388">
    <property type="entry name" value="WH-like_DNA-bd_sf"/>
</dbReference>
<dbReference type="Gramene" id="Pav_sc0000136.1_g200.1.br:mrna">
    <property type="protein sequence ID" value="Pav_sc0000136.1_g200.1.br:mrna"/>
    <property type="gene ID" value="Pav_sc0000136.1_g200.1.br"/>
</dbReference>
<dbReference type="AlphaFoldDB" id="A0A6P5RUC2"/>
<dbReference type="Gene3D" id="1.20.5.4130">
    <property type="match status" value="1"/>
</dbReference>
<dbReference type="GO" id="GO:0000428">
    <property type="term" value="C:DNA-directed RNA polymerase complex"/>
    <property type="evidence" value="ECO:0007669"/>
    <property type="project" value="UniProtKB-KW"/>
</dbReference>
<dbReference type="InterPro" id="IPR038005">
    <property type="entry name" value="RX-like_CC"/>
</dbReference>
<dbReference type="InterPro" id="IPR027417">
    <property type="entry name" value="P-loop_NTPase"/>
</dbReference>
<keyword evidence="3" id="KW-0547">Nucleotide-binding</keyword>
<dbReference type="GO" id="GO:0098542">
    <property type="term" value="P:defense response to other organism"/>
    <property type="evidence" value="ECO:0007669"/>
    <property type="project" value="TreeGrafter"/>
</dbReference>
<dbReference type="Pfam" id="PF18052">
    <property type="entry name" value="Rx_N"/>
    <property type="match status" value="1"/>
</dbReference>
<dbReference type="Gene3D" id="1.10.8.430">
    <property type="entry name" value="Helical domain of apoptotic protease-activating factors"/>
    <property type="match status" value="1"/>
</dbReference>
<dbReference type="Pfam" id="PF23598">
    <property type="entry name" value="LRR_14"/>
    <property type="match status" value="1"/>
</dbReference>
<dbReference type="Gene3D" id="3.40.50.300">
    <property type="entry name" value="P-loop containing nucleotide triphosphate hydrolases"/>
    <property type="match status" value="1"/>
</dbReference>